<evidence type="ECO:0000256" key="2">
    <source>
        <dbReference type="ARBA" id="ARBA00006997"/>
    </source>
</evidence>
<keyword evidence="8 11" id="KW-0067">ATP-binding</keyword>
<feature type="binding site" evidence="11">
    <location>
        <position position="117"/>
    </location>
    <ligand>
        <name>ATP</name>
        <dbReference type="ChEBI" id="CHEBI:30616"/>
    </ligand>
</feature>
<reference evidence="12 13" key="1">
    <citation type="submission" date="2022-12" db="EMBL/GenBank/DDBJ databases">
        <title>Polyphasic characterization of Geotalea uranireducens NIT-SL11 newly isolated from a complex of sewage sludge and microbially reduced graphene oxide.</title>
        <authorList>
            <person name="Xie L."/>
            <person name="Yoshida N."/>
            <person name="Meng L."/>
        </authorList>
    </citation>
    <scope>NUCLEOTIDE SEQUENCE [LARGE SCALE GENOMIC DNA]</scope>
    <source>
        <strain evidence="12 13">NIT-SL11</strain>
    </source>
</reference>
<feature type="binding site" evidence="11">
    <location>
        <position position="15"/>
    </location>
    <ligand>
        <name>Mg(2+)</name>
        <dbReference type="ChEBI" id="CHEBI:18420"/>
    </ligand>
</feature>
<comment type="cofactor">
    <cofactor evidence="11">
        <name>Mg(2+)</name>
        <dbReference type="ChEBI" id="CHEBI:18420"/>
    </cofactor>
    <text evidence="11">Binds 1 Mg(2+) ion per subunit.</text>
</comment>
<keyword evidence="11" id="KW-0479">Metal-binding</keyword>
<feature type="binding site" evidence="11">
    <location>
        <begin position="11"/>
        <end position="16"/>
    </location>
    <ligand>
        <name>ATP</name>
        <dbReference type="ChEBI" id="CHEBI:30616"/>
    </ligand>
</feature>
<dbReference type="EMBL" id="AP027151">
    <property type="protein sequence ID" value="BDV43675.1"/>
    <property type="molecule type" value="Genomic_DNA"/>
</dbReference>
<dbReference type="PANTHER" id="PTHR21087">
    <property type="entry name" value="SHIKIMATE KINASE"/>
    <property type="match status" value="1"/>
</dbReference>
<comment type="similarity">
    <text evidence="2 11">Belongs to the shikimate kinase family.</text>
</comment>
<comment type="pathway">
    <text evidence="1 11">Metabolic intermediate biosynthesis; chorismate biosynthesis; chorismate from D-erythrose 4-phosphate and phosphoenolpyruvate: step 5/7.</text>
</comment>
<gene>
    <name evidence="11 12" type="primary">aroK</name>
    <name evidence="12" type="ORF">GURASL_25980</name>
</gene>
<dbReference type="RefSeq" id="WP_281999801.1">
    <property type="nucleotide sequence ID" value="NZ_AP027151.1"/>
</dbReference>
<sequence length="168" mass="18553">MRNLILTGFMGTGKSTVGKILAERLVFRYCDLDAQIVAETGLTINEIFSRYGEEHFRSLETDRIRALANSVGFVVSTGGGAVIAAINRRLLHEAGVVINLTASTDAILDRLRGECERPLFHRNRSPEAVAAMLAEREPFYADADLRIDTTGKTVEDVVAEILRFIEGR</sequence>
<evidence type="ECO:0000256" key="4">
    <source>
        <dbReference type="ARBA" id="ARBA00022605"/>
    </source>
</evidence>
<dbReference type="Gene3D" id="3.40.50.300">
    <property type="entry name" value="P-loop containing nucleotide triphosphate hydrolases"/>
    <property type="match status" value="1"/>
</dbReference>
<keyword evidence="11" id="KW-0460">Magnesium</keyword>
<evidence type="ECO:0000256" key="10">
    <source>
        <dbReference type="ARBA" id="ARBA00048567"/>
    </source>
</evidence>
<comment type="caution">
    <text evidence="11">Lacks conserved residue(s) required for the propagation of feature annotation.</text>
</comment>
<keyword evidence="4 11" id="KW-0028">Amino-acid biosynthesis</keyword>
<name>A0ABN6VTM6_9BACT</name>
<evidence type="ECO:0000256" key="5">
    <source>
        <dbReference type="ARBA" id="ARBA00022679"/>
    </source>
</evidence>
<evidence type="ECO:0000256" key="6">
    <source>
        <dbReference type="ARBA" id="ARBA00022741"/>
    </source>
</evidence>
<feature type="binding site" evidence="11">
    <location>
        <position position="57"/>
    </location>
    <ligand>
        <name>substrate</name>
    </ligand>
</feature>
<organism evidence="12 13">
    <name type="scientific">Geotalea uraniireducens</name>
    <dbReference type="NCBI Taxonomy" id="351604"/>
    <lineage>
        <taxon>Bacteria</taxon>
        <taxon>Pseudomonadati</taxon>
        <taxon>Thermodesulfobacteriota</taxon>
        <taxon>Desulfuromonadia</taxon>
        <taxon>Geobacterales</taxon>
        <taxon>Geobacteraceae</taxon>
        <taxon>Geotalea</taxon>
    </lineage>
</organism>
<evidence type="ECO:0000256" key="8">
    <source>
        <dbReference type="ARBA" id="ARBA00022840"/>
    </source>
</evidence>
<dbReference type="InterPro" id="IPR027417">
    <property type="entry name" value="P-loop_NTPase"/>
</dbReference>
<dbReference type="PROSITE" id="PS01128">
    <property type="entry name" value="SHIKIMATE_KINASE"/>
    <property type="match status" value="1"/>
</dbReference>
<evidence type="ECO:0000256" key="3">
    <source>
        <dbReference type="ARBA" id="ARBA00012154"/>
    </source>
</evidence>
<keyword evidence="5 11" id="KW-0808">Transferase</keyword>
<dbReference type="CDD" id="cd00464">
    <property type="entry name" value="SK"/>
    <property type="match status" value="1"/>
</dbReference>
<dbReference type="InterPro" id="IPR000623">
    <property type="entry name" value="Shikimate_kinase/TSH1"/>
</dbReference>
<comment type="subcellular location">
    <subcellularLocation>
        <location evidence="11">Cytoplasm</location>
    </subcellularLocation>
</comment>
<dbReference type="GO" id="GO:0016301">
    <property type="term" value="F:kinase activity"/>
    <property type="evidence" value="ECO:0007669"/>
    <property type="project" value="UniProtKB-KW"/>
</dbReference>
<feature type="binding site" evidence="11">
    <location>
        <position position="136"/>
    </location>
    <ligand>
        <name>substrate</name>
    </ligand>
</feature>
<dbReference type="Pfam" id="PF01202">
    <property type="entry name" value="SKI"/>
    <property type="match status" value="1"/>
</dbReference>
<protein>
    <recommendedName>
        <fullName evidence="3 11">Shikimate kinase</fullName>
        <shortName evidence="11">SK</shortName>
        <ecNumber evidence="3 11">2.7.1.71</ecNumber>
    </recommendedName>
</protein>
<dbReference type="Proteomes" id="UP001317705">
    <property type="component" value="Chromosome"/>
</dbReference>
<evidence type="ECO:0000256" key="11">
    <source>
        <dbReference type="HAMAP-Rule" id="MF_00109"/>
    </source>
</evidence>
<keyword evidence="11" id="KW-0963">Cytoplasm</keyword>
<comment type="function">
    <text evidence="11">Catalyzes the specific phosphorylation of the 3-hydroxyl group of shikimic acid using ATP as a cosubstrate.</text>
</comment>
<comment type="subunit">
    <text evidence="11">Monomer.</text>
</comment>
<feature type="binding site" evidence="11">
    <location>
        <position position="33"/>
    </location>
    <ligand>
        <name>substrate</name>
    </ligand>
</feature>
<evidence type="ECO:0000313" key="12">
    <source>
        <dbReference type="EMBL" id="BDV43675.1"/>
    </source>
</evidence>
<dbReference type="PRINTS" id="PR01100">
    <property type="entry name" value="SHIKIMTKNASE"/>
</dbReference>
<accession>A0ABN6VTM6</accession>
<comment type="catalytic activity">
    <reaction evidence="10 11">
        <text>shikimate + ATP = 3-phosphoshikimate + ADP + H(+)</text>
        <dbReference type="Rhea" id="RHEA:13121"/>
        <dbReference type="ChEBI" id="CHEBI:15378"/>
        <dbReference type="ChEBI" id="CHEBI:30616"/>
        <dbReference type="ChEBI" id="CHEBI:36208"/>
        <dbReference type="ChEBI" id="CHEBI:145989"/>
        <dbReference type="ChEBI" id="CHEBI:456216"/>
        <dbReference type="EC" id="2.7.1.71"/>
    </reaction>
</comment>
<keyword evidence="13" id="KW-1185">Reference proteome</keyword>
<keyword evidence="6 11" id="KW-0547">Nucleotide-binding</keyword>
<dbReference type="SUPFAM" id="SSF52540">
    <property type="entry name" value="P-loop containing nucleoside triphosphate hydrolases"/>
    <property type="match status" value="1"/>
</dbReference>
<keyword evidence="9 11" id="KW-0057">Aromatic amino acid biosynthesis</keyword>
<dbReference type="EC" id="2.7.1.71" evidence="3 11"/>
<evidence type="ECO:0000256" key="7">
    <source>
        <dbReference type="ARBA" id="ARBA00022777"/>
    </source>
</evidence>
<feature type="binding site" evidence="11">
    <location>
        <position position="79"/>
    </location>
    <ligand>
        <name>substrate</name>
    </ligand>
</feature>
<proteinExistence type="inferred from homology"/>
<dbReference type="HAMAP" id="MF_00109">
    <property type="entry name" value="Shikimate_kinase"/>
    <property type="match status" value="1"/>
</dbReference>
<evidence type="ECO:0000256" key="9">
    <source>
        <dbReference type="ARBA" id="ARBA00023141"/>
    </source>
</evidence>
<dbReference type="PANTHER" id="PTHR21087:SF16">
    <property type="entry name" value="SHIKIMATE KINASE 1, CHLOROPLASTIC"/>
    <property type="match status" value="1"/>
</dbReference>
<dbReference type="InterPro" id="IPR031322">
    <property type="entry name" value="Shikimate/glucono_kinase"/>
</dbReference>
<evidence type="ECO:0000256" key="1">
    <source>
        <dbReference type="ARBA" id="ARBA00004842"/>
    </source>
</evidence>
<evidence type="ECO:0000313" key="13">
    <source>
        <dbReference type="Proteomes" id="UP001317705"/>
    </source>
</evidence>
<dbReference type="InterPro" id="IPR023000">
    <property type="entry name" value="Shikimate_kinase_CS"/>
</dbReference>
<keyword evidence="7 11" id="KW-0418">Kinase</keyword>